<feature type="compositionally biased region" description="Basic and acidic residues" evidence="1">
    <location>
        <begin position="170"/>
        <end position="189"/>
    </location>
</feature>
<dbReference type="EMBL" id="CAJVPY010047855">
    <property type="protein sequence ID" value="CAG8811684.1"/>
    <property type="molecule type" value="Genomic_DNA"/>
</dbReference>
<keyword evidence="3" id="KW-1185">Reference proteome</keyword>
<name>A0A9N9PCJ3_9GLOM</name>
<dbReference type="Proteomes" id="UP000789405">
    <property type="component" value="Unassembled WGS sequence"/>
</dbReference>
<proteinExistence type="predicted"/>
<comment type="caution">
    <text evidence="2">The sequence shown here is derived from an EMBL/GenBank/DDBJ whole genome shotgun (WGS) entry which is preliminary data.</text>
</comment>
<evidence type="ECO:0000313" key="3">
    <source>
        <dbReference type="Proteomes" id="UP000789405"/>
    </source>
</evidence>
<accession>A0A9N9PCJ3</accession>
<evidence type="ECO:0000256" key="1">
    <source>
        <dbReference type="SAM" id="MobiDB-lite"/>
    </source>
</evidence>
<dbReference type="AlphaFoldDB" id="A0A9N9PCJ3"/>
<gene>
    <name evidence="2" type="ORF">DERYTH_LOCUS25503</name>
</gene>
<feature type="region of interest" description="Disordered" evidence="1">
    <location>
        <begin position="28"/>
        <end position="49"/>
    </location>
</feature>
<evidence type="ECO:0000313" key="2">
    <source>
        <dbReference type="EMBL" id="CAG8811684.1"/>
    </source>
</evidence>
<feature type="region of interest" description="Disordered" evidence="1">
    <location>
        <begin position="66"/>
        <end position="189"/>
    </location>
</feature>
<organism evidence="2 3">
    <name type="scientific">Dentiscutata erythropus</name>
    <dbReference type="NCBI Taxonomy" id="1348616"/>
    <lineage>
        <taxon>Eukaryota</taxon>
        <taxon>Fungi</taxon>
        <taxon>Fungi incertae sedis</taxon>
        <taxon>Mucoromycota</taxon>
        <taxon>Glomeromycotina</taxon>
        <taxon>Glomeromycetes</taxon>
        <taxon>Diversisporales</taxon>
        <taxon>Gigasporaceae</taxon>
        <taxon>Dentiscutata</taxon>
    </lineage>
</organism>
<feature type="compositionally biased region" description="Polar residues" evidence="1">
    <location>
        <begin position="75"/>
        <end position="95"/>
    </location>
</feature>
<dbReference type="OrthoDB" id="2421943at2759"/>
<sequence>MSNDTSIKFEFNQVQQQVLATGNVSIDNIDNRRSTGKHFRNDEEETTGDVIPLEQTKKLPCEFKTPQIKRPRNVPSMNNLQQESIVDTGLTTSDELNTEKSGEVNGLTTSDELNTKKSGEVNGLTTSDELNTEKSGEAKTFGVSFDEFIDSDKSEVTEPSEVLEDENDEEVKFDLNDISRELQREPAVK</sequence>
<feature type="non-terminal residue" evidence="2">
    <location>
        <position position="189"/>
    </location>
</feature>
<reference evidence="2" key="1">
    <citation type="submission" date="2021-06" db="EMBL/GenBank/DDBJ databases">
        <authorList>
            <person name="Kallberg Y."/>
            <person name="Tangrot J."/>
            <person name="Rosling A."/>
        </authorList>
    </citation>
    <scope>NUCLEOTIDE SEQUENCE</scope>
    <source>
        <strain evidence="2">MA453B</strain>
    </source>
</reference>
<protein>
    <submittedName>
        <fullName evidence="2">13449_t:CDS:1</fullName>
    </submittedName>
</protein>